<dbReference type="PANTHER" id="PTHR23284:SF0">
    <property type="entry name" value="PROLACTIN REGULATORY ELEMENT-BINDING PROTEIN"/>
    <property type="match status" value="1"/>
</dbReference>
<evidence type="ECO:0000256" key="6">
    <source>
        <dbReference type="ARBA" id="ARBA00022824"/>
    </source>
</evidence>
<evidence type="ECO:0000256" key="3">
    <source>
        <dbReference type="ARBA" id="ARBA00022574"/>
    </source>
</evidence>
<evidence type="ECO:0000256" key="2">
    <source>
        <dbReference type="ARBA" id="ARBA00022448"/>
    </source>
</evidence>
<feature type="repeat" description="WD" evidence="11">
    <location>
        <begin position="330"/>
        <end position="360"/>
    </location>
</feature>
<dbReference type="GO" id="GO:0005789">
    <property type="term" value="C:endoplasmic reticulum membrane"/>
    <property type="evidence" value="ECO:0007669"/>
    <property type="project" value="UniProtKB-SubCell"/>
</dbReference>
<dbReference type="AlphaFoldDB" id="A0A166N0J8"/>
<dbReference type="InterPro" id="IPR045260">
    <property type="entry name" value="Sec12-like"/>
</dbReference>
<protein>
    <submittedName>
        <fullName evidence="13">WD40 repeat-like protein</fullName>
    </submittedName>
</protein>
<dbReference type="EMBL" id="KV417525">
    <property type="protein sequence ID" value="KZP24521.1"/>
    <property type="molecule type" value="Genomic_DNA"/>
</dbReference>
<evidence type="ECO:0000256" key="12">
    <source>
        <dbReference type="SAM" id="Phobius"/>
    </source>
</evidence>
<dbReference type="InterPro" id="IPR011047">
    <property type="entry name" value="Quinoprotein_ADH-like_sf"/>
</dbReference>
<keyword evidence="14" id="KW-1185">Reference proteome</keyword>
<keyword evidence="10 12" id="KW-0472">Membrane</keyword>
<dbReference type="OrthoDB" id="2013972at2759"/>
<dbReference type="GO" id="GO:0003400">
    <property type="term" value="P:regulation of COPII vesicle coating"/>
    <property type="evidence" value="ECO:0007669"/>
    <property type="project" value="TreeGrafter"/>
</dbReference>
<keyword evidence="7" id="KW-0931">ER-Golgi transport</keyword>
<comment type="subcellular location">
    <subcellularLocation>
        <location evidence="1">Endoplasmic reticulum membrane</location>
        <topology evidence="1">Single-pass type II membrane protein</topology>
    </subcellularLocation>
</comment>
<dbReference type="PROSITE" id="PS50082">
    <property type="entry name" value="WD_REPEATS_2"/>
    <property type="match status" value="1"/>
</dbReference>
<dbReference type="Proteomes" id="UP000076532">
    <property type="component" value="Unassembled WGS sequence"/>
</dbReference>
<name>A0A166N0J8_9AGAM</name>
<evidence type="ECO:0000256" key="4">
    <source>
        <dbReference type="ARBA" id="ARBA00022692"/>
    </source>
</evidence>
<keyword evidence="4 12" id="KW-0812">Transmembrane</keyword>
<dbReference type="GO" id="GO:0005085">
    <property type="term" value="F:guanyl-nucleotide exchange factor activity"/>
    <property type="evidence" value="ECO:0007669"/>
    <property type="project" value="InterPro"/>
</dbReference>
<keyword evidence="8" id="KW-0653">Protein transport</keyword>
<evidence type="ECO:0000256" key="5">
    <source>
        <dbReference type="ARBA" id="ARBA00022737"/>
    </source>
</evidence>
<feature type="transmembrane region" description="Helical" evidence="12">
    <location>
        <begin position="371"/>
        <end position="392"/>
    </location>
</feature>
<dbReference type="PANTHER" id="PTHR23284">
    <property type="entry name" value="PROLACTIN REGULATORY ELEMENT BINDING PROTEIN"/>
    <property type="match status" value="1"/>
</dbReference>
<organism evidence="13 14">
    <name type="scientific">Athelia psychrophila</name>
    <dbReference type="NCBI Taxonomy" id="1759441"/>
    <lineage>
        <taxon>Eukaryota</taxon>
        <taxon>Fungi</taxon>
        <taxon>Dikarya</taxon>
        <taxon>Basidiomycota</taxon>
        <taxon>Agaricomycotina</taxon>
        <taxon>Agaricomycetes</taxon>
        <taxon>Agaricomycetidae</taxon>
        <taxon>Atheliales</taxon>
        <taxon>Atheliaceae</taxon>
        <taxon>Athelia</taxon>
    </lineage>
</organism>
<dbReference type="Pfam" id="PF00400">
    <property type="entry name" value="WD40"/>
    <property type="match status" value="2"/>
</dbReference>
<dbReference type="STRING" id="436010.A0A166N0J8"/>
<proteinExistence type="predicted"/>
<keyword evidence="9 12" id="KW-1133">Transmembrane helix</keyword>
<evidence type="ECO:0000256" key="1">
    <source>
        <dbReference type="ARBA" id="ARBA00004648"/>
    </source>
</evidence>
<gene>
    <name evidence="13" type="ORF">FIBSPDRAFT_735432</name>
</gene>
<dbReference type="GO" id="GO:0015031">
    <property type="term" value="P:protein transport"/>
    <property type="evidence" value="ECO:0007669"/>
    <property type="project" value="UniProtKB-KW"/>
</dbReference>
<evidence type="ECO:0000313" key="14">
    <source>
        <dbReference type="Proteomes" id="UP000076532"/>
    </source>
</evidence>
<evidence type="ECO:0000256" key="10">
    <source>
        <dbReference type="ARBA" id="ARBA00023136"/>
    </source>
</evidence>
<evidence type="ECO:0000256" key="11">
    <source>
        <dbReference type="PROSITE-ProRule" id="PRU00221"/>
    </source>
</evidence>
<dbReference type="InterPro" id="IPR015943">
    <property type="entry name" value="WD40/YVTN_repeat-like_dom_sf"/>
</dbReference>
<accession>A0A166N0J8</accession>
<dbReference type="Gene3D" id="2.130.10.10">
    <property type="entry name" value="YVTN repeat-like/Quinoprotein amine dehydrogenase"/>
    <property type="match status" value="1"/>
</dbReference>
<dbReference type="InterPro" id="IPR001680">
    <property type="entry name" value="WD40_rpt"/>
</dbReference>
<keyword evidence="6" id="KW-0256">Endoplasmic reticulum</keyword>
<evidence type="ECO:0000313" key="13">
    <source>
        <dbReference type="EMBL" id="KZP24521.1"/>
    </source>
</evidence>
<sequence length="396" mass="42759">MRAQHTAHSLPAFPVYSAAFLSNNELILGGGGGASRSGIKNKLRFYRVTDARTIDLVDEHELEKGEDAPMSMAAYPNSRQFVCGINSTEDKLASGQNENCRVFAATEDKLELVQTRGTLTVAAETDDYQKVTALSPAGNLLAVAGSRDLSLLVYPSLAPAGAAIRTEHEIYDATFSATDLVVVTTRNLLVYALPVSEKANETTVNAPPLKLRQTVNIPELPGRIAGGSFRATRFHPQVATTAYSIINTNPPRTRQKSSSKPSFVVMWNITPGSKDESEATWEISKIKKVGDKSITCFDISSDGRFLAFGSSDYTIGMLDATTLAPLVTILKAHEFPPTTLRFNPSATLLVSGSADNSIRIIGVPTGLGGEYSWTTLFIMLLTLLVIMFAIAYQMAQ</sequence>
<reference evidence="13 14" key="1">
    <citation type="journal article" date="2016" name="Mol. Biol. Evol.">
        <title>Comparative Genomics of Early-Diverging Mushroom-Forming Fungi Provides Insights into the Origins of Lignocellulose Decay Capabilities.</title>
        <authorList>
            <person name="Nagy L.G."/>
            <person name="Riley R."/>
            <person name="Tritt A."/>
            <person name="Adam C."/>
            <person name="Daum C."/>
            <person name="Floudas D."/>
            <person name="Sun H."/>
            <person name="Yadav J.S."/>
            <person name="Pangilinan J."/>
            <person name="Larsson K.H."/>
            <person name="Matsuura K."/>
            <person name="Barry K."/>
            <person name="Labutti K."/>
            <person name="Kuo R."/>
            <person name="Ohm R.A."/>
            <person name="Bhattacharya S.S."/>
            <person name="Shirouzu T."/>
            <person name="Yoshinaga Y."/>
            <person name="Martin F.M."/>
            <person name="Grigoriev I.V."/>
            <person name="Hibbett D.S."/>
        </authorList>
    </citation>
    <scope>NUCLEOTIDE SEQUENCE [LARGE SCALE GENOMIC DNA]</scope>
    <source>
        <strain evidence="13 14">CBS 109695</strain>
    </source>
</reference>
<keyword evidence="5" id="KW-0677">Repeat</keyword>
<keyword evidence="2" id="KW-0813">Transport</keyword>
<evidence type="ECO:0000256" key="8">
    <source>
        <dbReference type="ARBA" id="ARBA00022927"/>
    </source>
</evidence>
<dbReference type="SUPFAM" id="SSF50998">
    <property type="entry name" value="Quinoprotein alcohol dehydrogenase-like"/>
    <property type="match status" value="1"/>
</dbReference>
<dbReference type="GO" id="GO:0006888">
    <property type="term" value="P:endoplasmic reticulum to Golgi vesicle-mediated transport"/>
    <property type="evidence" value="ECO:0007669"/>
    <property type="project" value="TreeGrafter"/>
</dbReference>
<dbReference type="SMART" id="SM00320">
    <property type="entry name" value="WD40"/>
    <property type="match status" value="2"/>
</dbReference>
<evidence type="ECO:0000256" key="9">
    <source>
        <dbReference type="ARBA" id="ARBA00022989"/>
    </source>
</evidence>
<keyword evidence="3 11" id="KW-0853">WD repeat</keyword>
<evidence type="ECO:0000256" key="7">
    <source>
        <dbReference type="ARBA" id="ARBA00022892"/>
    </source>
</evidence>